<accession>A0A067WDN9</accession>
<evidence type="ECO:0000256" key="3">
    <source>
        <dbReference type="ARBA" id="ARBA00022691"/>
    </source>
</evidence>
<dbReference type="Gene3D" id="3.40.50.150">
    <property type="entry name" value="Vaccinia Virus protein VP39"/>
    <property type="match status" value="1"/>
</dbReference>
<dbReference type="RefSeq" id="WP_235692188.1">
    <property type="nucleotide sequence ID" value="NZ_KL407337.1"/>
</dbReference>
<dbReference type="PATRIC" id="fig|685782.3.peg.484"/>
<dbReference type="InterPro" id="IPR029063">
    <property type="entry name" value="SAM-dependent_MTases_sf"/>
</dbReference>
<evidence type="ECO:0000256" key="1">
    <source>
        <dbReference type="ARBA" id="ARBA00022603"/>
    </source>
</evidence>
<dbReference type="GO" id="GO:0032259">
    <property type="term" value="P:methylation"/>
    <property type="evidence" value="ECO:0007669"/>
    <property type="project" value="UniProtKB-KW"/>
</dbReference>
<dbReference type="InterPro" id="IPR012327">
    <property type="entry name" value="MeTrfase_D12"/>
</dbReference>
<name>A0A067WDN9_9HYPH</name>
<gene>
    <name evidence="4" type="ORF">O99_00468</name>
</gene>
<evidence type="ECO:0008006" key="6">
    <source>
        <dbReference type="Google" id="ProtNLM"/>
    </source>
</evidence>
<proteinExistence type="predicted"/>
<sequence length="117" mass="13306">MAYNCSPLRYPGGKTVLYSKVKEILEKNGLNGCSYREPFAGGCGLALKLLLNDDVKDIYINDIDPFIWSFWHCVLHKTEELIEKINTTTVSLEEWYKQKEISPENADVLNVGFAALF</sequence>
<dbReference type="PANTHER" id="PTHR30481:SF2">
    <property type="entry name" value="SITE-SPECIFIC DNA-METHYLTRANSFERASE (ADENINE-SPECIFIC)"/>
    <property type="match status" value="1"/>
</dbReference>
<evidence type="ECO:0000313" key="4">
    <source>
        <dbReference type="EMBL" id="KEC57046.1"/>
    </source>
</evidence>
<evidence type="ECO:0000256" key="2">
    <source>
        <dbReference type="ARBA" id="ARBA00022679"/>
    </source>
</evidence>
<dbReference type="GO" id="GO:0009007">
    <property type="term" value="F:site-specific DNA-methyltransferase (adenine-specific) activity"/>
    <property type="evidence" value="ECO:0007669"/>
    <property type="project" value="UniProtKB-EC"/>
</dbReference>
<dbReference type="GO" id="GO:0006298">
    <property type="term" value="P:mismatch repair"/>
    <property type="evidence" value="ECO:0007669"/>
    <property type="project" value="TreeGrafter"/>
</dbReference>
<evidence type="ECO:0000313" key="5">
    <source>
        <dbReference type="Proteomes" id="UP000027336"/>
    </source>
</evidence>
<dbReference type="eggNOG" id="COG0338">
    <property type="taxonomic scope" value="Bacteria"/>
</dbReference>
<keyword evidence="1" id="KW-0489">Methyltransferase</keyword>
<dbReference type="PRINTS" id="PR00505">
    <property type="entry name" value="D12N6MTFRASE"/>
</dbReference>
<dbReference type="HOGENOM" id="CLU_063430_4_1_5"/>
<keyword evidence="2" id="KW-0808">Transferase</keyword>
<comment type="caution">
    <text evidence="4">The sequence shown here is derived from an EMBL/GenBank/DDBJ whole genome shotgun (WGS) entry which is preliminary data.</text>
</comment>
<dbReference type="GO" id="GO:1904047">
    <property type="term" value="F:S-adenosyl-L-methionine binding"/>
    <property type="evidence" value="ECO:0007669"/>
    <property type="project" value="TreeGrafter"/>
</dbReference>
<dbReference type="PANTHER" id="PTHR30481">
    <property type="entry name" value="DNA ADENINE METHYLASE"/>
    <property type="match status" value="1"/>
</dbReference>
<dbReference type="Pfam" id="PF02086">
    <property type="entry name" value="MethyltransfD12"/>
    <property type="match status" value="1"/>
</dbReference>
<dbReference type="GO" id="GO:0009307">
    <property type="term" value="P:DNA restriction-modification system"/>
    <property type="evidence" value="ECO:0007669"/>
    <property type="project" value="InterPro"/>
</dbReference>
<dbReference type="AlphaFoldDB" id="A0A067WDN9"/>
<dbReference type="SUPFAM" id="SSF53335">
    <property type="entry name" value="S-adenosyl-L-methionine-dependent methyltransferases"/>
    <property type="match status" value="1"/>
</dbReference>
<organism evidence="4 5">
    <name type="scientific">Bartonella rochalimae ATCC BAA-1498</name>
    <dbReference type="NCBI Taxonomy" id="685782"/>
    <lineage>
        <taxon>Bacteria</taxon>
        <taxon>Pseudomonadati</taxon>
        <taxon>Pseudomonadota</taxon>
        <taxon>Alphaproteobacteria</taxon>
        <taxon>Hyphomicrobiales</taxon>
        <taxon>Bartonellaceae</taxon>
        <taxon>Bartonella</taxon>
    </lineage>
</organism>
<protein>
    <recommendedName>
        <fullName evidence="6">DNA adenine methylase</fullName>
    </recommendedName>
</protein>
<reference evidence="4 5" key="1">
    <citation type="submission" date="2012-04" db="EMBL/GenBank/DDBJ databases">
        <title>The Genome Sequence of Bartonella rochalimae BMGH.</title>
        <authorList>
            <consortium name="The Broad Institute Genome Sequencing Platform"/>
            <consortium name="The Broad Institute Genome Sequencing Center for Infectious Disease"/>
            <person name="Feldgarden M."/>
            <person name="Kirby J."/>
            <person name="Kosoy M."/>
            <person name="Birtles R."/>
            <person name="Probert W.S."/>
            <person name="Chiaraviglio L."/>
            <person name="Walker B."/>
            <person name="Young S.K."/>
            <person name="Zeng Q."/>
            <person name="Gargeya S."/>
            <person name="Fitzgerald M."/>
            <person name="Haas B."/>
            <person name="Abouelleil A."/>
            <person name="Alvarado L."/>
            <person name="Arachchi H.M."/>
            <person name="Berlin A.M."/>
            <person name="Chapman S.B."/>
            <person name="Goldberg J."/>
            <person name="Griggs A."/>
            <person name="Gujja S."/>
            <person name="Hansen M."/>
            <person name="Howarth C."/>
            <person name="Imamovic A."/>
            <person name="Larimer J."/>
            <person name="McCowen C."/>
            <person name="Montmayeur A."/>
            <person name="Murphy C."/>
            <person name="Neiman D."/>
            <person name="Pearson M."/>
            <person name="Priest M."/>
            <person name="Roberts A."/>
            <person name="Saif S."/>
            <person name="Shea T."/>
            <person name="Sisk P."/>
            <person name="Sykes S."/>
            <person name="Wortman J."/>
            <person name="Nusbaum C."/>
            <person name="Birren B."/>
        </authorList>
    </citation>
    <scope>NUCLEOTIDE SEQUENCE [LARGE SCALE GENOMIC DNA]</scope>
    <source>
        <strain evidence="4 5">ATCC BAA-1498</strain>
    </source>
</reference>
<dbReference type="Proteomes" id="UP000027336">
    <property type="component" value="Unassembled WGS sequence"/>
</dbReference>
<dbReference type="GO" id="GO:0043565">
    <property type="term" value="F:sequence-specific DNA binding"/>
    <property type="evidence" value="ECO:0007669"/>
    <property type="project" value="TreeGrafter"/>
</dbReference>
<keyword evidence="5" id="KW-1185">Reference proteome</keyword>
<keyword evidence="3" id="KW-0949">S-adenosyl-L-methionine</keyword>
<dbReference type="EMBL" id="AHPK01000002">
    <property type="protein sequence ID" value="KEC57046.1"/>
    <property type="molecule type" value="Genomic_DNA"/>
</dbReference>